<dbReference type="STRING" id="755178.Cyan10605_1485"/>
<dbReference type="EMBL" id="CP003947">
    <property type="protein sequence ID" value="AFZ53596.1"/>
    <property type="molecule type" value="Genomic_DNA"/>
</dbReference>
<dbReference type="KEGG" id="can:Cyan10605_1485"/>
<gene>
    <name evidence="2" type="ordered locus">Cyan10605_1485</name>
</gene>
<evidence type="ECO:0000313" key="3">
    <source>
        <dbReference type="Proteomes" id="UP000010480"/>
    </source>
</evidence>
<keyword evidence="3" id="KW-1185">Reference proteome</keyword>
<reference evidence="3" key="1">
    <citation type="journal article" date="2013" name="Proc. Natl. Acad. Sci. U.S.A.">
        <title>Improving the coverage of the cyanobacterial phylum using diversity-driven genome sequencing.</title>
        <authorList>
            <person name="Shih P.M."/>
            <person name="Wu D."/>
            <person name="Latifi A."/>
            <person name="Axen S.D."/>
            <person name="Fewer D.P."/>
            <person name="Talla E."/>
            <person name="Calteau A."/>
            <person name="Cai F."/>
            <person name="Tandeau de Marsac N."/>
            <person name="Rippka R."/>
            <person name="Herdman M."/>
            <person name="Sivonen K."/>
            <person name="Coursin T."/>
            <person name="Laurent T."/>
            <person name="Goodwin L."/>
            <person name="Nolan M."/>
            <person name="Davenport K.W."/>
            <person name="Han C.S."/>
            <person name="Rubin E.M."/>
            <person name="Eisen J.A."/>
            <person name="Woyke T."/>
            <person name="Gugger M."/>
            <person name="Kerfeld C.A."/>
        </authorList>
    </citation>
    <scope>NUCLEOTIDE SEQUENCE [LARGE SCALE GENOMIC DNA]</scope>
    <source>
        <strain evidence="3">PCC 10605</strain>
    </source>
</reference>
<dbReference type="Proteomes" id="UP000010480">
    <property type="component" value="Chromosome"/>
</dbReference>
<feature type="transmembrane region" description="Helical" evidence="1">
    <location>
        <begin position="35"/>
        <end position="60"/>
    </location>
</feature>
<sequence length="64" mass="7122">MLRKLGKIQDLLLLIFKISLPLSIVLYVLRGLGFLGFVSGGVLSFCILISIFSLLGFFLVKTYI</sequence>
<feature type="transmembrane region" description="Helical" evidence="1">
    <location>
        <begin position="12"/>
        <end position="29"/>
    </location>
</feature>
<evidence type="ECO:0000256" key="1">
    <source>
        <dbReference type="SAM" id="Phobius"/>
    </source>
</evidence>
<evidence type="ECO:0000313" key="2">
    <source>
        <dbReference type="EMBL" id="AFZ53596.1"/>
    </source>
</evidence>
<protein>
    <submittedName>
        <fullName evidence="2">Uncharacterized protein</fullName>
    </submittedName>
</protein>
<dbReference type="AlphaFoldDB" id="K9Z310"/>
<name>K9Z310_CYAAP</name>
<proteinExistence type="predicted"/>
<keyword evidence="1" id="KW-0472">Membrane</keyword>
<keyword evidence="1" id="KW-1133">Transmembrane helix</keyword>
<accession>K9Z310</accession>
<dbReference type="HOGENOM" id="CLU_2860199_0_0_3"/>
<organism evidence="2 3">
    <name type="scientific">Cyanobacterium aponinum (strain PCC 10605)</name>
    <dbReference type="NCBI Taxonomy" id="755178"/>
    <lineage>
        <taxon>Bacteria</taxon>
        <taxon>Bacillati</taxon>
        <taxon>Cyanobacteriota</taxon>
        <taxon>Cyanophyceae</taxon>
        <taxon>Oscillatoriophycideae</taxon>
        <taxon>Chroococcales</taxon>
        <taxon>Geminocystaceae</taxon>
        <taxon>Cyanobacterium</taxon>
    </lineage>
</organism>
<keyword evidence="1" id="KW-0812">Transmembrane</keyword>